<feature type="transmembrane region" description="Helical" evidence="6">
    <location>
        <begin position="177"/>
        <end position="195"/>
    </location>
</feature>
<feature type="transmembrane region" description="Helical" evidence="6">
    <location>
        <begin position="69"/>
        <end position="91"/>
    </location>
</feature>
<dbReference type="AlphaFoldDB" id="A0A1T0AQD0"/>
<keyword evidence="3 6" id="KW-0812">Transmembrane</keyword>
<gene>
    <name evidence="7" type="ORF">B0187_09055</name>
</gene>
<feature type="transmembrane region" description="Helical" evidence="6">
    <location>
        <begin position="334"/>
        <end position="357"/>
    </location>
</feature>
<name>A0A1T0AQD0_9PAST</name>
<evidence type="ECO:0000256" key="3">
    <source>
        <dbReference type="ARBA" id="ARBA00022692"/>
    </source>
</evidence>
<keyword evidence="4 6" id="KW-1133">Transmembrane helix</keyword>
<evidence type="ECO:0000256" key="1">
    <source>
        <dbReference type="ARBA" id="ARBA00022475"/>
    </source>
</evidence>
<dbReference type="InterPro" id="IPR010691">
    <property type="entry name" value="WzyE"/>
</dbReference>
<dbReference type="EMBL" id="MUYA01000014">
    <property type="protein sequence ID" value="OOR98228.1"/>
    <property type="molecule type" value="Genomic_DNA"/>
</dbReference>
<dbReference type="RefSeq" id="WP_078237534.1">
    <property type="nucleotide sequence ID" value="NZ_MUYA01000014.1"/>
</dbReference>
<dbReference type="OrthoDB" id="6415259at2"/>
<dbReference type="GO" id="GO:0016020">
    <property type="term" value="C:membrane"/>
    <property type="evidence" value="ECO:0007669"/>
    <property type="project" value="InterPro"/>
</dbReference>
<evidence type="ECO:0000256" key="5">
    <source>
        <dbReference type="ARBA" id="ARBA00023136"/>
    </source>
</evidence>
<dbReference type="Proteomes" id="UP000190867">
    <property type="component" value="Unassembled WGS sequence"/>
</dbReference>
<feature type="transmembrane region" description="Helical" evidence="6">
    <location>
        <begin position="112"/>
        <end position="135"/>
    </location>
</feature>
<keyword evidence="5 6" id="KW-0472">Membrane</keyword>
<organism evidence="7 8">
    <name type="scientific">Haemophilus paracuniculus</name>
    <dbReference type="NCBI Taxonomy" id="734"/>
    <lineage>
        <taxon>Bacteria</taxon>
        <taxon>Pseudomonadati</taxon>
        <taxon>Pseudomonadota</taxon>
        <taxon>Gammaproteobacteria</taxon>
        <taxon>Pasteurellales</taxon>
        <taxon>Pasteurellaceae</taxon>
        <taxon>Haemophilus</taxon>
    </lineage>
</organism>
<evidence type="ECO:0000313" key="7">
    <source>
        <dbReference type="EMBL" id="OOR98228.1"/>
    </source>
</evidence>
<sequence length="423" mass="47895">MNDYLLLTGFYLLSLAVIGSLIYRAYRQQTFSFYLLFSLIYLATFYLGFPFSMAMALGFESALPSKLTLFLTLFYGLVGYLIFHFAYHFFLPPRSTPLQGVGFSEISAKPTACLLGVVAVGSLIWFGLMNGFLLFELEKYSQIFSAGVRGTALKRFFYFFVPALLIFFFLKPSQKRWLLFLIFGTLFGTFCYVIVGGTRANMVLPLVIFFLLGVQFRYLSAKWIFLMSGVMIVAMFVLAMIRYGLDVKGAEAFFTFLYLTRDTFSPWENVAIILSKPIEFQGLMPIVRDFYVYLPKGLWVDYPTPIWNTANYFTRELLGNYSGLAISPTLLGSFYIMGGVPMILLGMALVGGIIKGFDRLYAYANAQGLAILQTFCLANVFNFIVLVREGADAFFSRLVFFSLVFGVCWLVAQGIVRVTQNDR</sequence>
<feature type="transmembrane region" description="Helical" evidence="6">
    <location>
        <begin position="369"/>
        <end position="388"/>
    </location>
</feature>
<feature type="transmembrane region" description="Helical" evidence="6">
    <location>
        <begin position="155"/>
        <end position="170"/>
    </location>
</feature>
<evidence type="ECO:0000256" key="2">
    <source>
        <dbReference type="ARBA" id="ARBA00022519"/>
    </source>
</evidence>
<evidence type="ECO:0000256" key="4">
    <source>
        <dbReference type="ARBA" id="ARBA00022989"/>
    </source>
</evidence>
<feature type="transmembrane region" description="Helical" evidence="6">
    <location>
        <begin position="6"/>
        <end position="26"/>
    </location>
</feature>
<evidence type="ECO:0000256" key="6">
    <source>
        <dbReference type="SAM" id="Phobius"/>
    </source>
</evidence>
<dbReference type="STRING" id="734.B0187_09055"/>
<keyword evidence="8" id="KW-1185">Reference proteome</keyword>
<feature type="transmembrane region" description="Helical" evidence="6">
    <location>
        <begin position="33"/>
        <end position="57"/>
    </location>
</feature>
<feature type="transmembrane region" description="Helical" evidence="6">
    <location>
        <begin position="394"/>
        <end position="416"/>
    </location>
</feature>
<comment type="caution">
    <text evidence="7">The sequence shown here is derived from an EMBL/GenBank/DDBJ whole genome shotgun (WGS) entry which is preliminary data.</text>
</comment>
<dbReference type="Pfam" id="PF06899">
    <property type="entry name" value="WzyE"/>
    <property type="match status" value="1"/>
</dbReference>
<keyword evidence="1" id="KW-1003">Cell membrane</keyword>
<accession>A0A1T0AQD0</accession>
<feature type="transmembrane region" description="Helical" evidence="6">
    <location>
        <begin position="224"/>
        <end position="245"/>
    </location>
</feature>
<proteinExistence type="predicted"/>
<evidence type="ECO:0000313" key="8">
    <source>
        <dbReference type="Proteomes" id="UP000190867"/>
    </source>
</evidence>
<protein>
    <submittedName>
        <fullName evidence="7">Enterobacterial common antigen polymerase</fullName>
    </submittedName>
</protein>
<reference evidence="7 8" key="1">
    <citation type="submission" date="2017-02" db="EMBL/GenBank/DDBJ databases">
        <title>Draft genome sequence of Haemophilus paracuniculus CCUG 43573 type strain.</title>
        <authorList>
            <person name="Engstrom-Jakobsson H."/>
            <person name="Salva-Serra F."/>
            <person name="Thorell K."/>
            <person name="Gonzales-Siles L."/>
            <person name="Karlsson R."/>
            <person name="Boulund F."/>
            <person name="Engstrand L."/>
            <person name="Kristiansson E."/>
            <person name="Moore E."/>
        </authorList>
    </citation>
    <scope>NUCLEOTIDE SEQUENCE [LARGE SCALE GENOMIC DNA]</scope>
    <source>
        <strain evidence="7 8">CCUG 43573</strain>
    </source>
</reference>
<keyword evidence="2" id="KW-0997">Cell inner membrane</keyword>
<dbReference type="GO" id="GO:0009246">
    <property type="term" value="P:enterobacterial common antigen biosynthetic process"/>
    <property type="evidence" value="ECO:0007669"/>
    <property type="project" value="InterPro"/>
</dbReference>
<dbReference type="NCBIfam" id="NF002820">
    <property type="entry name" value="PRK02975.1"/>
    <property type="match status" value="1"/>
</dbReference>